<dbReference type="AlphaFoldDB" id="X1EXY6"/>
<reference evidence="1" key="1">
    <citation type="journal article" date="2014" name="Front. Microbiol.">
        <title>High frequency of phylogenetically diverse reductive dehalogenase-homologous genes in deep subseafloor sedimentary metagenomes.</title>
        <authorList>
            <person name="Kawai M."/>
            <person name="Futagami T."/>
            <person name="Toyoda A."/>
            <person name="Takaki Y."/>
            <person name="Nishi S."/>
            <person name="Hori S."/>
            <person name="Arai W."/>
            <person name="Tsubouchi T."/>
            <person name="Morono Y."/>
            <person name="Uchiyama I."/>
            <person name="Ito T."/>
            <person name="Fujiyama A."/>
            <person name="Inagaki F."/>
            <person name="Takami H."/>
        </authorList>
    </citation>
    <scope>NUCLEOTIDE SEQUENCE</scope>
    <source>
        <strain evidence="1">Expedition CK06-06</strain>
    </source>
</reference>
<name>X1EXY6_9ZZZZ</name>
<organism evidence="1">
    <name type="scientific">marine sediment metagenome</name>
    <dbReference type="NCBI Taxonomy" id="412755"/>
    <lineage>
        <taxon>unclassified sequences</taxon>
        <taxon>metagenomes</taxon>
        <taxon>ecological metagenomes</taxon>
    </lineage>
</organism>
<comment type="caution">
    <text evidence="1">The sequence shown here is derived from an EMBL/GenBank/DDBJ whole genome shotgun (WGS) entry which is preliminary data.</text>
</comment>
<gene>
    <name evidence="1" type="ORF">S03H2_00096</name>
</gene>
<accession>X1EXY6</accession>
<evidence type="ECO:0000313" key="1">
    <source>
        <dbReference type="EMBL" id="GAH25180.1"/>
    </source>
</evidence>
<protein>
    <submittedName>
        <fullName evidence="1">Uncharacterized protein</fullName>
    </submittedName>
</protein>
<dbReference type="EMBL" id="BARU01000007">
    <property type="protein sequence ID" value="GAH25180.1"/>
    <property type="molecule type" value="Genomic_DNA"/>
</dbReference>
<sequence length="129" mass="15334">MEKGEENVYPWNSVLGWSGAAEYWQQKRKVKKVSFRVRRIYYDQFVNGTKDEELRAWTSYWRQILLDKENPPKIAVVHTPKQPALRFQITRIFVVKDISEYLGRELSKQGKKDISTQRAIVTKMGERIK</sequence>
<proteinExistence type="predicted"/>